<reference evidence="2" key="1">
    <citation type="submission" date="2019-09" db="EMBL/GenBank/DDBJ databases">
        <authorList>
            <person name="Li J."/>
        </authorList>
    </citation>
    <scope>NUCLEOTIDE SEQUENCE [LARGE SCALE GENOMIC DNA]</scope>
    <source>
        <strain evidence="2">JCM 14732</strain>
    </source>
</reference>
<dbReference type="AlphaFoldDB" id="A0A5M4FIC3"/>
<keyword evidence="3" id="KW-1185">Reference proteome</keyword>
<keyword evidence="1" id="KW-1133">Transmembrane helix</keyword>
<feature type="transmembrane region" description="Helical" evidence="1">
    <location>
        <begin position="78"/>
        <end position="98"/>
    </location>
</feature>
<keyword evidence="1" id="KW-0812">Transmembrane</keyword>
<dbReference type="EMBL" id="SDPQ02000001">
    <property type="protein sequence ID" value="KAA1399934.1"/>
    <property type="molecule type" value="Genomic_DNA"/>
</dbReference>
<protein>
    <submittedName>
        <fullName evidence="2">Uncharacterized protein</fullName>
    </submittedName>
</protein>
<feature type="transmembrane region" description="Helical" evidence="1">
    <location>
        <begin position="5"/>
        <end position="24"/>
    </location>
</feature>
<evidence type="ECO:0000313" key="2">
    <source>
        <dbReference type="EMBL" id="KAA1399934.1"/>
    </source>
</evidence>
<name>A0A5M4FIC3_9ACTN</name>
<keyword evidence="1" id="KW-0472">Membrane</keyword>
<sequence length="115" mass="12519">MRRYFAILAMFIMLASLIWGVWMLRSDITPSSVKGTELTCGNAMGALEGKPLYGGELPYPRDWVDQCRDAAKERIDWIAVPAIAGPLALLYLIGALVVEGRRAKAEGRSAGGTYA</sequence>
<dbReference type="Proteomes" id="UP000380867">
    <property type="component" value="Unassembled WGS sequence"/>
</dbReference>
<organism evidence="2 3">
    <name type="scientific">Aeromicrobium ginsengisoli</name>
    <dbReference type="NCBI Taxonomy" id="363867"/>
    <lineage>
        <taxon>Bacteria</taxon>
        <taxon>Bacillati</taxon>
        <taxon>Actinomycetota</taxon>
        <taxon>Actinomycetes</taxon>
        <taxon>Propionibacteriales</taxon>
        <taxon>Nocardioidaceae</taxon>
        <taxon>Aeromicrobium</taxon>
    </lineage>
</organism>
<proteinExistence type="predicted"/>
<accession>A0A5M4FIC3</accession>
<dbReference type="RefSeq" id="WP_149688045.1">
    <property type="nucleotide sequence ID" value="NZ_SDPQ02000001.1"/>
</dbReference>
<comment type="caution">
    <text evidence="2">The sequence shown here is derived from an EMBL/GenBank/DDBJ whole genome shotgun (WGS) entry which is preliminary data.</text>
</comment>
<gene>
    <name evidence="2" type="ORF">ESP70_004045</name>
</gene>
<dbReference type="OrthoDB" id="9835234at2"/>
<evidence type="ECO:0000313" key="3">
    <source>
        <dbReference type="Proteomes" id="UP000380867"/>
    </source>
</evidence>
<evidence type="ECO:0000256" key="1">
    <source>
        <dbReference type="SAM" id="Phobius"/>
    </source>
</evidence>